<feature type="transmembrane region" description="Helical" evidence="8">
    <location>
        <begin position="882"/>
        <end position="905"/>
    </location>
</feature>
<dbReference type="InterPro" id="IPR004763">
    <property type="entry name" value="CusA-like"/>
</dbReference>
<evidence type="ECO:0000313" key="9">
    <source>
        <dbReference type="EMBL" id="CAA9511877.1"/>
    </source>
</evidence>
<proteinExistence type="inferred from homology"/>
<protein>
    <submittedName>
        <fullName evidence="9">Cobalt-zinc-cadmium resistance protein CzcA Cation efflux system protein CusA</fullName>
    </submittedName>
</protein>
<comment type="similarity">
    <text evidence="2">Belongs to the resistance-nodulation-cell division (RND) (TC 2.A.6) family.</text>
</comment>
<comment type="subcellular location">
    <subcellularLocation>
        <location evidence="1">Cell membrane</location>
        <topology evidence="1">Multi-pass membrane protein</topology>
    </subcellularLocation>
</comment>
<reference evidence="9" key="1">
    <citation type="submission" date="2020-02" db="EMBL/GenBank/DDBJ databases">
        <authorList>
            <person name="Meier V. D."/>
        </authorList>
    </citation>
    <scope>NUCLEOTIDE SEQUENCE</scope>
    <source>
        <strain evidence="9">AVDCRST_MAG91</strain>
    </source>
</reference>
<evidence type="ECO:0000256" key="5">
    <source>
        <dbReference type="ARBA" id="ARBA00022692"/>
    </source>
</evidence>
<dbReference type="GO" id="GO:0005886">
    <property type="term" value="C:plasma membrane"/>
    <property type="evidence" value="ECO:0007669"/>
    <property type="project" value="UniProtKB-SubCell"/>
</dbReference>
<dbReference type="Pfam" id="PF00873">
    <property type="entry name" value="ACR_tran"/>
    <property type="match status" value="1"/>
</dbReference>
<dbReference type="Gene3D" id="1.20.1640.10">
    <property type="entry name" value="Multidrug efflux transporter AcrB transmembrane domain"/>
    <property type="match status" value="2"/>
</dbReference>
<feature type="transmembrane region" description="Helical" evidence="8">
    <location>
        <begin position="332"/>
        <end position="355"/>
    </location>
</feature>
<dbReference type="PANTHER" id="PTHR32063:SF4">
    <property type="entry name" value="SLR6043 PROTEIN"/>
    <property type="match status" value="1"/>
</dbReference>
<dbReference type="AlphaFoldDB" id="A0A6J4T253"/>
<gene>
    <name evidence="9" type="ORF">AVDCRST_MAG91-1683</name>
</gene>
<keyword evidence="7 8" id="KW-0472">Membrane</keyword>
<keyword evidence="4" id="KW-1003">Cell membrane</keyword>
<feature type="transmembrane region" description="Helical" evidence="8">
    <location>
        <begin position="959"/>
        <end position="978"/>
    </location>
</feature>
<dbReference type="Gene3D" id="3.30.70.1430">
    <property type="entry name" value="Multidrug efflux transporter AcrB pore domain"/>
    <property type="match status" value="2"/>
</dbReference>
<dbReference type="Gene3D" id="3.30.70.1320">
    <property type="entry name" value="Multidrug efflux transporter AcrB pore domain like"/>
    <property type="match status" value="1"/>
</dbReference>
<dbReference type="InterPro" id="IPR027463">
    <property type="entry name" value="AcrB_DN_DC_subdom"/>
</dbReference>
<accession>A0A6J4T253</accession>
<dbReference type="Gene3D" id="3.30.2090.10">
    <property type="entry name" value="Multidrug efflux transporter AcrB TolC docking domain, DN and DC subdomains"/>
    <property type="match status" value="2"/>
</dbReference>
<dbReference type="GO" id="GO:0042910">
    <property type="term" value="F:xenobiotic transmembrane transporter activity"/>
    <property type="evidence" value="ECO:0007669"/>
    <property type="project" value="TreeGrafter"/>
</dbReference>
<sequence>MFDRIVAFSLANRVLVLLAALALVALGAGAASRLPVDVLPNLNRPVVTILTESPGLAPPEVETLVTRPIEAAMSGIPGVERVRSVSGIGLSVVYIEFGWREEVYRARQQVSERLALVREQVPDGVAPQMGPVTSIMGEIMLVAIPYGAVSAMEAREVADFQLRPRLLTIPGVAQVIPIGGEVRQYRVSPDLPAMNAAGVRLAQVEDALRAFGTNSGGGFVDQYEQEYLIRGVARTTSIDDLRTLVVADGATGPVRLAQVAQVDFAAAFRRGEAGYDGRPAVVVAVQKQPTASTVAVTAEVEAALREISAGLPRGMRADRVQFRQANFIETSISTLTTVLIEAAIVVAVVLFLFLLNTRTTAISLISLPVSMLITALVFRIFGLSINTMTLGGIAIAIGELVDDAVVDVENVFRRLRENAAAAVPQPVLDVIAHATGEVRSGIVYATLIIVLVFLPLFFLGGVEGRLFQPLGIAYIVSILASFVTAITLTPVLCSWLLPGIAAKRSEKESGLVRRLKAGNRRLLDWGFRHTRPILGASVAVSLVAVLGAVTLPRAFLPAFNEGSFVVNLLLEPGVSLAESSKLASVAEKLVLTVPEVASVSRRTGRAELDEHAEGVFYSEMDVALKSSEADRDAVADAMRAKLAILPGSVSVGAPIGHRLDHLLSGVQAQIVVKIFAEDLAAARALAEQLRAGIADVPGIVDLRVEKQVLVPQVDLRVDYARAASYGVTPAAIAAALETLSGGETVSQIVDGLKRYDVVLRLPEEGRTTAGLSGLLIETPRGPVPLANMAEIRETQGPNQILREDGKRRIVVSANAAPGADLGAIVRAIEREAAALRLPPDGFVRVEGQYEAQRESTLTIAGLSLISFSLVFALLFSRYRSAVLALIVMAGVPMALVGSVIALWIAGLPLSVASMIGFVTLTGIASRNGILKISHYINLVLHEGETWGDAMIVRGTLERLTPVLMTALAAGLALTPLLIDANAPGKEILHPVAVTIFGGLLSATLLDALVTPVLFRRFGRVPLERLVAEGRPGAHF</sequence>
<evidence type="ECO:0000256" key="8">
    <source>
        <dbReference type="SAM" id="Phobius"/>
    </source>
</evidence>
<evidence type="ECO:0000256" key="2">
    <source>
        <dbReference type="ARBA" id="ARBA00010942"/>
    </source>
</evidence>
<feature type="transmembrane region" description="Helical" evidence="8">
    <location>
        <begin position="362"/>
        <end position="381"/>
    </location>
</feature>
<dbReference type="Gene3D" id="3.30.70.1440">
    <property type="entry name" value="Multidrug efflux transporter AcrB pore domain"/>
    <property type="match status" value="1"/>
</dbReference>
<feature type="transmembrane region" description="Helical" evidence="8">
    <location>
        <begin position="472"/>
        <end position="497"/>
    </location>
</feature>
<dbReference type="SUPFAM" id="SSF82714">
    <property type="entry name" value="Multidrug efflux transporter AcrB TolC docking domain, DN and DC subdomains"/>
    <property type="match status" value="2"/>
</dbReference>
<keyword evidence="3" id="KW-0813">Transport</keyword>
<dbReference type="PRINTS" id="PR00702">
    <property type="entry name" value="ACRIFLAVINRP"/>
</dbReference>
<dbReference type="GO" id="GO:0008324">
    <property type="term" value="F:monoatomic cation transmembrane transporter activity"/>
    <property type="evidence" value="ECO:0007669"/>
    <property type="project" value="InterPro"/>
</dbReference>
<name>A0A6J4T253_9SPHN</name>
<dbReference type="SUPFAM" id="SSF82866">
    <property type="entry name" value="Multidrug efflux transporter AcrB transmembrane domain"/>
    <property type="match status" value="2"/>
</dbReference>
<keyword evidence="6 8" id="KW-1133">Transmembrane helix</keyword>
<keyword evidence="5 8" id="KW-0812">Transmembrane</keyword>
<evidence type="ECO:0000256" key="3">
    <source>
        <dbReference type="ARBA" id="ARBA00022448"/>
    </source>
</evidence>
<dbReference type="NCBIfam" id="TIGR00914">
    <property type="entry name" value="2A0601"/>
    <property type="match status" value="1"/>
</dbReference>
<evidence type="ECO:0000256" key="1">
    <source>
        <dbReference type="ARBA" id="ARBA00004651"/>
    </source>
</evidence>
<dbReference type="InterPro" id="IPR001036">
    <property type="entry name" value="Acrflvin-R"/>
</dbReference>
<feature type="transmembrane region" description="Helical" evidence="8">
    <location>
        <begin position="441"/>
        <end position="460"/>
    </location>
</feature>
<feature type="transmembrane region" description="Helical" evidence="8">
    <location>
        <begin position="990"/>
        <end position="1014"/>
    </location>
</feature>
<evidence type="ECO:0000256" key="4">
    <source>
        <dbReference type="ARBA" id="ARBA00022475"/>
    </source>
</evidence>
<evidence type="ECO:0000256" key="6">
    <source>
        <dbReference type="ARBA" id="ARBA00022989"/>
    </source>
</evidence>
<dbReference type="SUPFAM" id="SSF82693">
    <property type="entry name" value="Multidrug efflux transporter AcrB pore domain, PN1, PN2, PC1 and PC2 subdomains"/>
    <property type="match status" value="2"/>
</dbReference>
<dbReference type="PANTHER" id="PTHR32063">
    <property type="match status" value="1"/>
</dbReference>
<organism evidence="9">
    <name type="scientific">uncultured Sphingomonadaceae bacterium</name>
    <dbReference type="NCBI Taxonomy" id="169976"/>
    <lineage>
        <taxon>Bacteria</taxon>
        <taxon>Pseudomonadati</taxon>
        <taxon>Pseudomonadota</taxon>
        <taxon>Alphaproteobacteria</taxon>
        <taxon>Sphingomonadales</taxon>
        <taxon>Sphingomonadaceae</taxon>
        <taxon>environmental samples</taxon>
    </lineage>
</organism>
<dbReference type="EMBL" id="CADCVX010000322">
    <property type="protein sequence ID" value="CAA9511877.1"/>
    <property type="molecule type" value="Genomic_DNA"/>
</dbReference>
<feature type="transmembrane region" description="Helical" evidence="8">
    <location>
        <begin position="911"/>
        <end position="929"/>
    </location>
</feature>
<feature type="transmembrane region" description="Helical" evidence="8">
    <location>
        <begin position="857"/>
        <end position="875"/>
    </location>
</feature>
<evidence type="ECO:0000256" key="7">
    <source>
        <dbReference type="ARBA" id="ARBA00023136"/>
    </source>
</evidence>